<comment type="catalytic activity">
    <reaction evidence="9 10">
        <text>propanoyl-CoA + phosphate = propanoyl phosphate + CoA</text>
        <dbReference type="Rhea" id="RHEA:28046"/>
        <dbReference type="ChEBI" id="CHEBI:43474"/>
        <dbReference type="ChEBI" id="CHEBI:57287"/>
        <dbReference type="ChEBI" id="CHEBI:57392"/>
        <dbReference type="ChEBI" id="CHEBI:58933"/>
        <dbReference type="EC" id="2.3.1.222"/>
    </reaction>
</comment>
<dbReference type="Proteomes" id="UP000679749">
    <property type="component" value="Unassembled WGS sequence"/>
</dbReference>
<evidence type="ECO:0000256" key="9">
    <source>
        <dbReference type="ARBA" id="ARBA00047589"/>
    </source>
</evidence>
<evidence type="ECO:0000256" key="4">
    <source>
        <dbReference type="ARBA" id="ARBA00020837"/>
    </source>
</evidence>
<keyword evidence="7" id="KW-0862">Zinc</keyword>
<reference evidence="11" key="1">
    <citation type="submission" date="2021-05" db="EMBL/GenBank/DDBJ databases">
        <title>Novel Bacillus species.</title>
        <authorList>
            <person name="Liu G."/>
        </authorList>
    </citation>
    <scope>NUCLEOTIDE SEQUENCE</scope>
    <source>
        <strain evidence="11">FJAT-49825</strain>
    </source>
</reference>
<comment type="pathway">
    <text evidence="10">Polyol metabolism; 1,2-propanediol degradation.</text>
</comment>
<dbReference type="AlphaFoldDB" id="A0A942TY75"/>
<proteinExistence type="inferred from homology"/>
<dbReference type="PANTHER" id="PTHR39453:SF1">
    <property type="entry name" value="PHOSPHATE PROPANOYLTRANSFERASE"/>
    <property type="match status" value="1"/>
</dbReference>
<comment type="caution">
    <text evidence="11">The sequence shown here is derived from an EMBL/GenBank/DDBJ whole genome shotgun (WGS) entry which is preliminary data.</text>
</comment>
<dbReference type="EMBL" id="JAGYPF010000001">
    <property type="protein sequence ID" value="MBS4210955.1"/>
    <property type="molecule type" value="Genomic_DNA"/>
</dbReference>
<sequence length="218" mass="24084">MKEEITQRIIEEVLRRLQQKPHDEASIPIGVSGRHCHLKEKDLEFLFGTGYQLTKKADLSLPGQFAANETVIIAGPKGSIERVRVLGPLRSETQVEISQTDAIKLGLKPPIRESGNLKGSSPVTIIGPNGSLFLENGLIIAHAHIHMPPEDAATFNVEDGEYVAVQTDNPMRPIRFERVQIRVSPKYNLEMHIDTDEANAGFIVSGHTGRLVKAEGKR</sequence>
<dbReference type="PANTHER" id="PTHR39453">
    <property type="entry name" value="PHOSPHATE PROPANOYLTRANSFERASE"/>
    <property type="match status" value="1"/>
</dbReference>
<keyword evidence="6" id="KW-0479">Metal-binding</keyword>
<dbReference type="PIRSF" id="PIRSF010130">
    <property type="entry name" value="PduL"/>
    <property type="match status" value="1"/>
</dbReference>
<organism evidence="11 12">
    <name type="scientific">Neobacillus rhizophilus</name>
    <dbReference type="NCBI Taxonomy" id="2833579"/>
    <lineage>
        <taxon>Bacteria</taxon>
        <taxon>Bacillati</taxon>
        <taxon>Bacillota</taxon>
        <taxon>Bacilli</taxon>
        <taxon>Bacillales</taxon>
        <taxon>Bacillaceae</taxon>
        <taxon>Neobacillus</taxon>
    </lineage>
</organism>
<keyword evidence="5 10" id="KW-0808">Transferase</keyword>
<comment type="function">
    <text evidence="10">Involved in 1,2-propanediol (1,2-PD) degradation by catalyzing the conversion of propanoyl-CoA to propanoyl-phosphate.</text>
</comment>
<dbReference type="GO" id="GO:0016747">
    <property type="term" value="F:acyltransferase activity, transferring groups other than amino-acyl groups"/>
    <property type="evidence" value="ECO:0007669"/>
    <property type="project" value="InterPro"/>
</dbReference>
<protein>
    <recommendedName>
        <fullName evidence="4 10">Phosphate propanoyltransferase</fullName>
        <ecNumber evidence="3 10">2.3.1.222</ecNumber>
    </recommendedName>
</protein>
<accession>A0A942TY75</accession>
<dbReference type="InterPro" id="IPR008300">
    <property type="entry name" value="PTAC"/>
</dbReference>
<evidence type="ECO:0000256" key="3">
    <source>
        <dbReference type="ARBA" id="ARBA00012206"/>
    </source>
</evidence>
<comment type="cofactor">
    <cofactor evidence="1">
        <name>Zn(2+)</name>
        <dbReference type="ChEBI" id="CHEBI:29105"/>
    </cofactor>
</comment>
<evidence type="ECO:0000256" key="5">
    <source>
        <dbReference type="ARBA" id="ARBA00022679"/>
    </source>
</evidence>
<evidence type="ECO:0000256" key="7">
    <source>
        <dbReference type="ARBA" id="ARBA00022833"/>
    </source>
</evidence>
<evidence type="ECO:0000313" key="12">
    <source>
        <dbReference type="Proteomes" id="UP000679749"/>
    </source>
</evidence>
<keyword evidence="12" id="KW-1185">Reference proteome</keyword>
<comment type="similarity">
    <text evidence="2 10">Belongs to the PduL family.</text>
</comment>
<dbReference type="GO" id="GO:0046872">
    <property type="term" value="F:metal ion binding"/>
    <property type="evidence" value="ECO:0007669"/>
    <property type="project" value="UniProtKB-KW"/>
</dbReference>
<dbReference type="Pfam" id="PF06130">
    <property type="entry name" value="PTAC"/>
    <property type="match status" value="1"/>
</dbReference>
<evidence type="ECO:0000256" key="2">
    <source>
        <dbReference type="ARBA" id="ARBA00007342"/>
    </source>
</evidence>
<dbReference type="NCBIfam" id="NF011652">
    <property type="entry name" value="PRK15070.1"/>
    <property type="match status" value="1"/>
</dbReference>
<evidence type="ECO:0000256" key="10">
    <source>
        <dbReference type="PIRNR" id="PIRNR010130"/>
    </source>
</evidence>
<evidence type="ECO:0000256" key="6">
    <source>
        <dbReference type="ARBA" id="ARBA00022723"/>
    </source>
</evidence>
<name>A0A942TY75_9BACI</name>
<evidence type="ECO:0000256" key="8">
    <source>
        <dbReference type="ARBA" id="ARBA00023315"/>
    </source>
</evidence>
<evidence type="ECO:0000256" key="1">
    <source>
        <dbReference type="ARBA" id="ARBA00001947"/>
    </source>
</evidence>
<dbReference type="EC" id="2.3.1.222" evidence="3 10"/>
<keyword evidence="8 10" id="KW-0012">Acyltransferase</keyword>
<evidence type="ECO:0000313" key="11">
    <source>
        <dbReference type="EMBL" id="MBS4210955.1"/>
    </source>
</evidence>
<gene>
    <name evidence="11" type="ORF">KHA99_00650</name>
</gene>
<dbReference type="RefSeq" id="WP_213115509.1">
    <property type="nucleotide sequence ID" value="NZ_JAGYPF010000001.1"/>
</dbReference>